<dbReference type="OrthoDB" id="5978806at2759"/>
<comment type="caution">
    <text evidence="2">The sequence shown here is derived from an EMBL/GenBank/DDBJ whole genome shotgun (WGS) entry which is preliminary data.</text>
</comment>
<evidence type="ECO:0000313" key="2">
    <source>
        <dbReference type="EMBL" id="CAG2236648.1"/>
    </source>
</evidence>
<feature type="region of interest" description="Disordered" evidence="1">
    <location>
        <begin position="289"/>
        <end position="342"/>
    </location>
</feature>
<gene>
    <name evidence="2" type="ORF">MEDL_49158</name>
</gene>
<dbReference type="AlphaFoldDB" id="A0A8S3TSY1"/>
<dbReference type="PANTHER" id="PTHR33538">
    <property type="entry name" value="PROTEIN GAMETE EXPRESSED 1"/>
    <property type="match status" value="1"/>
</dbReference>
<evidence type="ECO:0000313" key="3">
    <source>
        <dbReference type="Proteomes" id="UP000683360"/>
    </source>
</evidence>
<accession>A0A8S3TSY1</accession>
<dbReference type="InterPro" id="IPR040346">
    <property type="entry name" value="GEX1/Brambleberry"/>
</dbReference>
<dbReference type="Proteomes" id="UP000683360">
    <property type="component" value="Unassembled WGS sequence"/>
</dbReference>
<evidence type="ECO:0000256" key="1">
    <source>
        <dbReference type="SAM" id="MobiDB-lite"/>
    </source>
</evidence>
<dbReference type="EMBL" id="CAJPWZ010002363">
    <property type="protein sequence ID" value="CAG2236648.1"/>
    <property type="molecule type" value="Genomic_DNA"/>
</dbReference>
<organism evidence="2 3">
    <name type="scientific">Mytilus edulis</name>
    <name type="common">Blue mussel</name>
    <dbReference type="NCBI Taxonomy" id="6550"/>
    <lineage>
        <taxon>Eukaryota</taxon>
        <taxon>Metazoa</taxon>
        <taxon>Spiralia</taxon>
        <taxon>Lophotrochozoa</taxon>
        <taxon>Mollusca</taxon>
        <taxon>Bivalvia</taxon>
        <taxon>Autobranchia</taxon>
        <taxon>Pteriomorphia</taxon>
        <taxon>Mytilida</taxon>
        <taxon>Mytiloidea</taxon>
        <taxon>Mytilidae</taxon>
        <taxon>Mytilinae</taxon>
        <taxon>Mytilus</taxon>
    </lineage>
</organism>
<name>A0A8S3TSY1_MYTED</name>
<reference evidence="2" key="1">
    <citation type="submission" date="2021-03" db="EMBL/GenBank/DDBJ databases">
        <authorList>
            <person name="Bekaert M."/>
        </authorList>
    </citation>
    <scope>NUCLEOTIDE SEQUENCE</scope>
</reference>
<feature type="compositionally biased region" description="Polar residues" evidence="1">
    <location>
        <begin position="301"/>
        <end position="315"/>
    </location>
</feature>
<keyword evidence="3" id="KW-1185">Reference proteome</keyword>
<protein>
    <submittedName>
        <fullName evidence="2">Protein brambleberry</fullName>
    </submittedName>
</protein>
<dbReference type="PANTHER" id="PTHR33538:SF1">
    <property type="entry name" value="PROTEIN BRAMBLEBERRY"/>
    <property type="match status" value="1"/>
</dbReference>
<proteinExistence type="predicted"/>
<sequence length="359" mass="40184">MSPLDSCYHIVVFSLKKRCGELTEEELNKLAVQLLNCQSQAEGRPVFKCTTDMTLADCTREMDGPTWNAYQIVGNRARAMCYATQQEQFRRMTEMTVSNLVTAATDQLDSMELIKNNQEALHNMATDTIRKLYESQQEMLGHHQQLQITQEGVMTQITDNMASLKTEKALIAAGNKELADQTYNIKNKLANGLYYIWKSKSNIQKAPLRLSGTDSDATQPVTHEELQNLTNIVGRLQFSLNESGIGNDTSMRTTPNVTQIETQARPDSSTMPEDVDRVHRFVLNSSMERFSTHSREGTPVFSRTSTPQPSTSVNYRNVRGSTPSSSMSSRCNGLTRGGTPCRLSSVRGQSYCRNHTDQG</sequence>